<dbReference type="EMBL" id="AP018042">
    <property type="protein sequence ID" value="BAX78896.1"/>
    <property type="molecule type" value="Genomic_DNA"/>
</dbReference>
<gene>
    <name evidence="1" type="ORF">ALGA_0503</name>
</gene>
<dbReference type="RefSeq" id="WP_096427809.1">
    <property type="nucleotide sequence ID" value="NZ_AP018042.1"/>
</dbReference>
<sequence>MSNREIGGYFELESRLEFEYYPDFIRLNSGRNCLEYILRARNYKKIYVPAYLCPSILEPVRKLKIEFEFYPINIHLEPLEIRALENDEAYLIINYFGLKGNFIRSLSKIVKNLIVDNSLAFFEQAIPNVDTFYSARKFFGVPDGAYLSTNCFLKEELPTETSWNRCEHLVRRLENGPIDGYPSFLDNEKYLCGQEIKSMSNFTYRLLAGINYRSVKIRRNQNFQYLHLKLRAKNRLSIIDTELDGPMIYPLLVENGDFRSELIKQKIFVANYWPSFLVENKQDSIEYDFSKNLLALPVDQRYGLLDMDKICSVLNSLI</sequence>
<dbReference type="KEGG" id="mbas:ALGA_0503"/>
<keyword evidence="2" id="KW-1185">Reference proteome</keyword>
<dbReference type="InterPro" id="IPR015424">
    <property type="entry name" value="PyrdxlP-dep_Trfase"/>
</dbReference>
<dbReference type="AlphaFoldDB" id="A0A1Y1CEV6"/>
<organism evidence="1 2">
    <name type="scientific">Labilibaculum antarcticum</name>
    <dbReference type="NCBI Taxonomy" id="1717717"/>
    <lineage>
        <taxon>Bacteria</taxon>
        <taxon>Pseudomonadati</taxon>
        <taxon>Bacteroidota</taxon>
        <taxon>Bacteroidia</taxon>
        <taxon>Marinilabiliales</taxon>
        <taxon>Marinifilaceae</taxon>
        <taxon>Labilibaculum</taxon>
    </lineage>
</organism>
<reference evidence="2" key="2">
    <citation type="journal article" date="2020" name="Antonie Van Leeuwenhoek">
        <title>Labilibaculum antarcticum sp. nov., a novel facultative anaerobic, psychrotorelant bacterium isolated from marine sediment of Antarctica.</title>
        <authorList>
            <person name="Watanabe M."/>
            <person name="Kojima H."/>
            <person name="Fukui M."/>
        </authorList>
    </citation>
    <scope>NUCLEOTIDE SEQUENCE [LARGE SCALE GENOMIC DNA]</scope>
    <source>
        <strain evidence="2">SPP2</strain>
    </source>
</reference>
<reference evidence="1 2" key="1">
    <citation type="journal article" date="2018" name="Mar. Genomics">
        <title>Complete genome sequence of Marinifilaceae bacterium strain SPP2, isolated from the Antarctic marine sediment.</title>
        <authorList>
            <person name="Watanabe M."/>
            <person name="Kojima H."/>
            <person name="Fukui M."/>
        </authorList>
    </citation>
    <scope>NUCLEOTIDE SEQUENCE [LARGE SCALE GENOMIC DNA]</scope>
    <source>
        <strain evidence="1 2">SPP2</strain>
    </source>
</reference>
<evidence type="ECO:0000313" key="1">
    <source>
        <dbReference type="EMBL" id="BAX78896.1"/>
    </source>
</evidence>
<dbReference type="SUPFAM" id="SSF53383">
    <property type="entry name" value="PLP-dependent transferases"/>
    <property type="match status" value="1"/>
</dbReference>
<evidence type="ECO:0000313" key="2">
    <source>
        <dbReference type="Proteomes" id="UP000218267"/>
    </source>
</evidence>
<proteinExistence type="predicted"/>
<dbReference type="Proteomes" id="UP000218267">
    <property type="component" value="Chromosome"/>
</dbReference>
<accession>A0A1Y1CEV6</accession>
<name>A0A1Y1CEV6_9BACT</name>
<protein>
    <submittedName>
        <fullName evidence="1">Uncharacterized protein</fullName>
    </submittedName>
</protein>
<dbReference type="OrthoDB" id="8955051at2"/>